<sequence length="290" mass="33967">IEEYNKNVKSELDKSAALIKTINENSNLETCKSKIETTVDAKDVNECIKKMEESKNYILNEESNNDTYFKNAKENNENASLLFKNIEMADNKVKYIMENKKDNDTSDINYNIDDLKENMDKSKKYTEEADQNAKQTEKNKILFEQYKKDVTELLDKYSKLAIKNNIAQTKKDSNIIINEIKALQKQESNNDTYFKNAKENNENASLLFKNIEMADNKVKYIMENKKDNDTSDINYNIDDLKENMDKSKKYTEEADQNAKQTEKNKILFEQYKKDVTELLDKYSKLAIKNN</sequence>
<dbReference type="Proteomes" id="UP000507536">
    <property type="component" value="Unassembled WGS sequence"/>
</dbReference>
<feature type="non-terminal residue" evidence="1">
    <location>
        <position position="1"/>
    </location>
</feature>
<protein>
    <recommendedName>
        <fullName evidence="2">Reticulocyte binding protein</fullName>
    </recommendedName>
</protein>
<dbReference type="EMBL" id="FMIN01000574">
    <property type="protein sequence ID" value="SCL95810.1"/>
    <property type="molecule type" value="Genomic_DNA"/>
</dbReference>
<evidence type="ECO:0008006" key="2">
    <source>
        <dbReference type="Google" id="ProtNLM"/>
    </source>
</evidence>
<evidence type="ECO:0000313" key="1">
    <source>
        <dbReference type="EMBL" id="SCL95810.1"/>
    </source>
</evidence>
<proteinExistence type="predicted"/>
<feature type="non-terminal residue" evidence="1">
    <location>
        <position position="290"/>
    </location>
</feature>
<organism evidence="1">
    <name type="scientific">Plasmodium chabaudi adami</name>
    <dbReference type="NCBI Taxonomy" id="5826"/>
    <lineage>
        <taxon>Eukaryota</taxon>
        <taxon>Sar</taxon>
        <taxon>Alveolata</taxon>
        <taxon>Apicomplexa</taxon>
        <taxon>Aconoidasida</taxon>
        <taxon>Haemosporida</taxon>
        <taxon>Plasmodiidae</taxon>
        <taxon>Plasmodium</taxon>
        <taxon>Plasmodium (Vinckeia)</taxon>
    </lineage>
</organism>
<accession>A0A1C6X0N6</accession>
<gene>
    <name evidence="1" type="ORF">PCHDS_000566600</name>
</gene>
<name>A0A1C6X0N6_PLACE</name>
<dbReference type="AlphaFoldDB" id="A0A1C6X0N6"/>
<reference evidence="1" key="1">
    <citation type="submission" date="2016-08" db="EMBL/GenBank/DDBJ databases">
        <authorList>
            <consortium name="Pathogen Informatics"/>
        </authorList>
    </citation>
    <scope>NUCLEOTIDE SEQUENCE</scope>
    <source>
        <strain evidence="1">DS</strain>
    </source>
</reference>